<feature type="region of interest" description="Disordered" evidence="1">
    <location>
        <begin position="1"/>
        <end position="30"/>
    </location>
</feature>
<sequence>MELMREEPIAPLASPTAGLQEGGSSSERAPRFRSLQEIYEVTENQDDLTFDLEILENNPDIDRNETLGQFVSSHGYSICSIPSEGAISFSASSVLSFFHSHYLYQLFGSPQWLAIKGQYYVKMVKQELESRGCRIRTSCEVHKISTNEAGCTVLSGDGSEEVYSRCILAVHAPDAMGILADQATSDELRVLGAFQYLYSDIFLHRDENLMPQNQAAWSAFNFIGSKDHKVCLTYWLNALQELEFCSSFLFFVCFQHTARRDAKRSVSKSIKKSLRGWWTPLLFTASISSAIYFFQHVSRQNTITQARRNISCHYDLSNELFALFLGEKCDTPVTKDEYLNSGQKRKISILIEKARIQKKHEVLEIGCGWGVFAIELVKQTGCKYTGITLSEEQLKFEEKKVADAGLQDHIKFLLCDCLQLPDTSTFDRIISCEMLEHVGHDKMNDFFGCCESVLAEDGIFVLQFTSLPDERYEEHIRSSDFIKEYTFPRACVPPLSRVTSAMAAASRFCEILALGFDEKFIRTWEYYFDYSAAEGITLFKGQLNLEQKKVANAGLQHLAVLHNKAFLLHVASVYA</sequence>
<evidence type="ECO:0000313" key="3">
    <source>
        <dbReference type="EMBL" id="KAH7522037.1"/>
    </source>
</evidence>
<gene>
    <name evidence="3" type="ORF">FEM48_Zijuj07G0095400</name>
</gene>
<accession>A0A978V3V4</accession>
<organism evidence="3 4">
    <name type="scientific">Ziziphus jujuba var. spinosa</name>
    <dbReference type="NCBI Taxonomy" id="714518"/>
    <lineage>
        <taxon>Eukaryota</taxon>
        <taxon>Viridiplantae</taxon>
        <taxon>Streptophyta</taxon>
        <taxon>Embryophyta</taxon>
        <taxon>Tracheophyta</taxon>
        <taxon>Spermatophyta</taxon>
        <taxon>Magnoliopsida</taxon>
        <taxon>eudicotyledons</taxon>
        <taxon>Gunneridae</taxon>
        <taxon>Pentapetalae</taxon>
        <taxon>rosids</taxon>
        <taxon>fabids</taxon>
        <taxon>Rosales</taxon>
        <taxon>Rhamnaceae</taxon>
        <taxon>Paliureae</taxon>
        <taxon>Ziziphus</taxon>
    </lineage>
</organism>
<evidence type="ECO:0000259" key="2">
    <source>
        <dbReference type="Pfam" id="PF01593"/>
    </source>
</evidence>
<evidence type="ECO:0000313" key="4">
    <source>
        <dbReference type="Proteomes" id="UP000813462"/>
    </source>
</evidence>
<dbReference type="Pfam" id="PF02353">
    <property type="entry name" value="CMAS"/>
    <property type="match status" value="1"/>
</dbReference>
<evidence type="ECO:0000256" key="1">
    <source>
        <dbReference type="SAM" id="MobiDB-lite"/>
    </source>
</evidence>
<dbReference type="PANTHER" id="PTHR43675">
    <property type="entry name" value="ARSENITE METHYLTRANSFERASE"/>
    <property type="match status" value="1"/>
</dbReference>
<dbReference type="PANTHER" id="PTHR43675:SF30">
    <property type="entry name" value="CYCLOPROPANE-FATTY-ACYL-PHOSPHOLIPID SYNTHASE"/>
    <property type="match status" value="1"/>
</dbReference>
<name>A0A978V3V4_ZIZJJ</name>
<dbReference type="CDD" id="cd02440">
    <property type="entry name" value="AdoMet_MTases"/>
    <property type="match status" value="1"/>
</dbReference>
<dbReference type="InterPro" id="IPR029063">
    <property type="entry name" value="SAM-dependent_MTases_sf"/>
</dbReference>
<protein>
    <recommendedName>
        <fullName evidence="2">Amine oxidase domain-containing protein</fullName>
    </recommendedName>
</protein>
<dbReference type="GO" id="GO:0016491">
    <property type="term" value="F:oxidoreductase activity"/>
    <property type="evidence" value="ECO:0007669"/>
    <property type="project" value="InterPro"/>
</dbReference>
<dbReference type="InterPro" id="IPR036188">
    <property type="entry name" value="FAD/NAD-bd_sf"/>
</dbReference>
<dbReference type="AlphaFoldDB" id="A0A978V3V4"/>
<dbReference type="GO" id="GO:0008168">
    <property type="term" value="F:methyltransferase activity"/>
    <property type="evidence" value="ECO:0007669"/>
    <property type="project" value="TreeGrafter"/>
</dbReference>
<dbReference type="EMBL" id="JAEACU010000007">
    <property type="protein sequence ID" value="KAH7522037.1"/>
    <property type="molecule type" value="Genomic_DNA"/>
</dbReference>
<dbReference type="SUPFAM" id="SSF53335">
    <property type="entry name" value="S-adenosyl-L-methionine-dependent methyltransferases"/>
    <property type="match status" value="1"/>
</dbReference>
<feature type="domain" description="Amine oxidase" evidence="2">
    <location>
        <begin position="43"/>
        <end position="175"/>
    </location>
</feature>
<dbReference type="InterPro" id="IPR002937">
    <property type="entry name" value="Amino_oxidase"/>
</dbReference>
<dbReference type="Pfam" id="PF01593">
    <property type="entry name" value="Amino_oxidase"/>
    <property type="match status" value="1"/>
</dbReference>
<dbReference type="SUPFAM" id="SSF51905">
    <property type="entry name" value="FAD/NAD(P)-binding domain"/>
    <property type="match status" value="1"/>
</dbReference>
<dbReference type="InterPro" id="IPR026669">
    <property type="entry name" value="Arsenite_MeTrfase-like"/>
</dbReference>
<proteinExistence type="predicted"/>
<dbReference type="Proteomes" id="UP000813462">
    <property type="component" value="Unassembled WGS sequence"/>
</dbReference>
<comment type="caution">
    <text evidence="3">The sequence shown here is derived from an EMBL/GenBank/DDBJ whole genome shotgun (WGS) entry which is preliminary data.</text>
</comment>
<dbReference type="Gene3D" id="3.40.50.150">
    <property type="entry name" value="Vaccinia Virus protein VP39"/>
    <property type="match status" value="1"/>
</dbReference>
<reference evidence="3" key="1">
    <citation type="journal article" date="2021" name="Front. Plant Sci.">
        <title>Chromosome-Scale Genome Assembly for Chinese Sour Jujube and Insights Into Its Genome Evolution and Domestication Signature.</title>
        <authorList>
            <person name="Shen L.-Y."/>
            <person name="Luo H."/>
            <person name="Wang X.-L."/>
            <person name="Wang X.-M."/>
            <person name="Qiu X.-J."/>
            <person name="Liu H."/>
            <person name="Zhou S.-S."/>
            <person name="Jia K.-H."/>
            <person name="Nie S."/>
            <person name="Bao Y.-T."/>
            <person name="Zhang R.-G."/>
            <person name="Yun Q.-Z."/>
            <person name="Chai Y.-H."/>
            <person name="Lu J.-Y."/>
            <person name="Li Y."/>
            <person name="Zhao S.-W."/>
            <person name="Mao J.-F."/>
            <person name="Jia S.-G."/>
            <person name="Mao Y.-M."/>
        </authorList>
    </citation>
    <scope>NUCLEOTIDE SEQUENCE</scope>
    <source>
        <strain evidence="3">AT0</strain>
        <tissue evidence="3">Leaf</tissue>
    </source>
</reference>